<sequence>MASDPPSDPRFFVLEDDIRGPYDTQFEKAEPVHRGDAPQCPQCGEPMGMLSWLPPYRVVLALSGQALGDFVKGPGYDFLLSERMAESFRAEGLSGLQGFHPVEVVSVRRKRKGPRPAAVPPYFAVTACFGRGAVDEAHSRLRRTSPVTCSECRSTGVDAIHGLALEPGTWQGEELFRPRGEQGSLLSSERFAWFVKRHGFTNMKLTPSEQYVWDPGGKGPLAAPRETPT</sequence>
<dbReference type="OrthoDB" id="5500922at2"/>
<keyword evidence="2" id="KW-1185">Reference proteome</keyword>
<accession>A0A085WIE6</accession>
<dbReference type="AlphaFoldDB" id="A0A085WIE6"/>
<evidence type="ECO:0000313" key="2">
    <source>
        <dbReference type="Proteomes" id="UP000028725"/>
    </source>
</evidence>
<organism evidence="1 2">
    <name type="scientific">Hyalangium minutum</name>
    <dbReference type="NCBI Taxonomy" id="394096"/>
    <lineage>
        <taxon>Bacteria</taxon>
        <taxon>Pseudomonadati</taxon>
        <taxon>Myxococcota</taxon>
        <taxon>Myxococcia</taxon>
        <taxon>Myxococcales</taxon>
        <taxon>Cystobacterineae</taxon>
        <taxon>Archangiaceae</taxon>
        <taxon>Hyalangium</taxon>
    </lineage>
</organism>
<dbReference type="STRING" id="394096.DB31_8812"/>
<gene>
    <name evidence="1" type="ORF">DB31_8812</name>
</gene>
<protein>
    <submittedName>
        <fullName evidence="1">Uncharacterized protein</fullName>
    </submittedName>
</protein>
<evidence type="ECO:0000313" key="1">
    <source>
        <dbReference type="EMBL" id="KFE67459.1"/>
    </source>
</evidence>
<dbReference type="EMBL" id="JMCB01000008">
    <property type="protein sequence ID" value="KFE67459.1"/>
    <property type="molecule type" value="Genomic_DNA"/>
</dbReference>
<comment type="caution">
    <text evidence="1">The sequence shown here is derived from an EMBL/GenBank/DDBJ whole genome shotgun (WGS) entry which is preliminary data.</text>
</comment>
<dbReference type="Proteomes" id="UP000028725">
    <property type="component" value="Unassembled WGS sequence"/>
</dbReference>
<reference evidence="1 2" key="1">
    <citation type="submission" date="2014-04" db="EMBL/GenBank/DDBJ databases">
        <title>Genome assembly of Hyalangium minutum DSM 14724.</title>
        <authorList>
            <person name="Sharma G."/>
            <person name="Subramanian S."/>
        </authorList>
    </citation>
    <scope>NUCLEOTIDE SEQUENCE [LARGE SCALE GENOMIC DNA]</scope>
    <source>
        <strain evidence="1 2">DSM 14724</strain>
    </source>
</reference>
<dbReference type="RefSeq" id="WP_044191408.1">
    <property type="nucleotide sequence ID" value="NZ_JMCB01000008.1"/>
</dbReference>
<name>A0A085WIE6_9BACT</name>
<proteinExistence type="predicted"/>